<dbReference type="UniPathway" id="UPA00035">
    <property type="reaction ID" value="UER00042"/>
</dbReference>
<evidence type="ECO:0000256" key="6">
    <source>
        <dbReference type="ARBA" id="ARBA00022605"/>
    </source>
</evidence>
<dbReference type="Pfam" id="PF00697">
    <property type="entry name" value="PRAI"/>
    <property type="match status" value="1"/>
</dbReference>
<keyword evidence="7 10" id="KW-0822">Tryptophan biosynthesis</keyword>
<sequence>MVRIKICGITEVSDALLATELGAHALGFIFYKKSPRYVTPEQARGIIGQLPPFVATVGVFVDEEAATVQKIAALAGLDWLQLHGRESPEYCRSLGRRVIKGFRVKGEEVFPQISEFKGAAQAFLLDAYKPGTPGGTGEPFDWKLARKMKNYGPLVLAGGLTSDNVAEAIRIAQPAAVDVASGVEAAPGRKDPAKLRAFIEAVKRMETGR</sequence>
<evidence type="ECO:0000313" key="12">
    <source>
        <dbReference type="EMBL" id="HGF33862.1"/>
    </source>
</evidence>
<dbReference type="PANTHER" id="PTHR42894:SF1">
    <property type="entry name" value="N-(5'-PHOSPHORIBOSYL)ANTHRANILATE ISOMERASE"/>
    <property type="match status" value="1"/>
</dbReference>
<evidence type="ECO:0000256" key="7">
    <source>
        <dbReference type="ARBA" id="ARBA00022822"/>
    </source>
</evidence>
<reference evidence="12" key="1">
    <citation type="journal article" date="2020" name="mSystems">
        <title>Genome- and Community-Level Interaction Insights into Carbon Utilization and Element Cycling Functions of Hydrothermarchaeota in Hydrothermal Sediment.</title>
        <authorList>
            <person name="Zhou Z."/>
            <person name="Liu Y."/>
            <person name="Xu W."/>
            <person name="Pan J."/>
            <person name="Luo Z.H."/>
            <person name="Li M."/>
        </authorList>
    </citation>
    <scope>NUCLEOTIDE SEQUENCE [LARGE SCALE GENOMIC DNA]</scope>
    <source>
        <strain evidence="12">SpSt-897</strain>
    </source>
</reference>
<evidence type="ECO:0000256" key="8">
    <source>
        <dbReference type="ARBA" id="ARBA00023141"/>
    </source>
</evidence>
<dbReference type="CDD" id="cd00405">
    <property type="entry name" value="PRAI"/>
    <property type="match status" value="1"/>
</dbReference>
<comment type="caution">
    <text evidence="12">The sequence shown here is derived from an EMBL/GenBank/DDBJ whole genome shotgun (WGS) entry which is preliminary data.</text>
</comment>
<comment type="pathway">
    <text evidence="2 10">Amino-acid biosynthesis; L-tryptophan biosynthesis; L-tryptophan from chorismate: step 3/5.</text>
</comment>
<comment type="similarity">
    <text evidence="3 10">Belongs to the TrpF family.</text>
</comment>
<evidence type="ECO:0000256" key="2">
    <source>
        <dbReference type="ARBA" id="ARBA00004664"/>
    </source>
</evidence>
<evidence type="ECO:0000256" key="9">
    <source>
        <dbReference type="ARBA" id="ARBA00023235"/>
    </source>
</evidence>
<dbReference type="EMBL" id="DTMF01000146">
    <property type="protein sequence ID" value="HGF33862.1"/>
    <property type="molecule type" value="Genomic_DNA"/>
</dbReference>
<keyword evidence="9 10" id="KW-0413">Isomerase</keyword>
<dbReference type="FunFam" id="3.20.20.70:FF:000075">
    <property type="entry name" value="Tryptophan biosynthesis protein TRP1"/>
    <property type="match status" value="1"/>
</dbReference>
<dbReference type="NCBIfam" id="NF002298">
    <property type="entry name" value="PRK01222.1-4"/>
    <property type="match status" value="1"/>
</dbReference>
<dbReference type="SUPFAM" id="SSF51366">
    <property type="entry name" value="Ribulose-phoshate binding barrel"/>
    <property type="match status" value="1"/>
</dbReference>
<protein>
    <recommendedName>
        <fullName evidence="5 10">N-(5'-phosphoribosyl)anthranilate isomerase</fullName>
        <shortName evidence="10">PRAI</shortName>
        <ecNumber evidence="4 10">5.3.1.24</ecNumber>
    </recommendedName>
</protein>
<name>A0A7C3V2V3_9BACT</name>
<dbReference type="AlphaFoldDB" id="A0A7C3V2V3"/>
<evidence type="ECO:0000256" key="5">
    <source>
        <dbReference type="ARBA" id="ARBA00022272"/>
    </source>
</evidence>
<dbReference type="InterPro" id="IPR001240">
    <property type="entry name" value="PRAI_dom"/>
</dbReference>
<evidence type="ECO:0000256" key="4">
    <source>
        <dbReference type="ARBA" id="ARBA00012572"/>
    </source>
</evidence>
<dbReference type="InterPro" id="IPR044643">
    <property type="entry name" value="TrpF_fam"/>
</dbReference>
<dbReference type="PANTHER" id="PTHR42894">
    <property type="entry name" value="N-(5'-PHOSPHORIBOSYL)ANTHRANILATE ISOMERASE"/>
    <property type="match status" value="1"/>
</dbReference>
<dbReference type="GO" id="GO:0000162">
    <property type="term" value="P:L-tryptophan biosynthetic process"/>
    <property type="evidence" value="ECO:0007669"/>
    <property type="project" value="UniProtKB-UniRule"/>
</dbReference>
<dbReference type="InterPro" id="IPR011060">
    <property type="entry name" value="RibuloseP-bd_barrel"/>
</dbReference>
<evidence type="ECO:0000256" key="1">
    <source>
        <dbReference type="ARBA" id="ARBA00001164"/>
    </source>
</evidence>
<dbReference type="InterPro" id="IPR013785">
    <property type="entry name" value="Aldolase_TIM"/>
</dbReference>
<accession>A0A7C3V2V3</accession>
<organism evidence="12">
    <name type="scientific">Desulfobacca acetoxidans</name>
    <dbReference type="NCBI Taxonomy" id="60893"/>
    <lineage>
        <taxon>Bacteria</taxon>
        <taxon>Pseudomonadati</taxon>
        <taxon>Thermodesulfobacteriota</taxon>
        <taxon>Desulfobaccia</taxon>
        <taxon>Desulfobaccales</taxon>
        <taxon>Desulfobaccaceae</taxon>
        <taxon>Desulfobacca</taxon>
    </lineage>
</organism>
<dbReference type="GO" id="GO:0004640">
    <property type="term" value="F:phosphoribosylanthranilate isomerase activity"/>
    <property type="evidence" value="ECO:0007669"/>
    <property type="project" value="UniProtKB-UniRule"/>
</dbReference>
<dbReference type="Gene3D" id="3.20.20.70">
    <property type="entry name" value="Aldolase class I"/>
    <property type="match status" value="1"/>
</dbReference>
<gene>
    <name evidence="10" type="primary">trpF</name>
    <name evidence="12" type="ORF">ENW96_05660</name>
</gene>
<evidence type="ECO:0000256" key="3">
    <source>
        <dbReference type="ARBA" id="ARBA00007571"/>
    </source>
</evidence>
<feature type="domain" description="N-(5'phosphoribosyl) anthranilate isomerase (PRAI)" evidence="11">
    <location>
        <begin position="4"/>
        <end position="200"/>
    </location>
</feature>
<comment type="catalytic activity">
    <reaction evidence="1 10">
        <text>N-(5-phospho-beta-D-ribosyl)anthranilate = 1-(2-carboxyphenylamino)-1-deoxy-D-ribulose 5-phosphate</text>
        <dbReference type="Rhea" id="RHEA:21540"/>
        <dbReference type="ChEBI" id="CHEBI:18277"/>
        <dbReference type="ChEBI" id="CHEBI:58613"/>
        <dbReference type="EC" id="5.3.1.24"/>
    </reaction>
</comment>
<keyword evidence="6 10" id="KW-0028">Amino-acid biosynthesis</keyword>
<proteinExistence type="inferred from homology"/>
<keyword evidence="8 10" id="KW-0057">Aromatic amino acid biosynthesis</keyword>
<dbReference type="EC" id="5.3.1.24" evidence="4 10"/>
<evidence type="ECO:0000256" key="10">
    <source>
        <dbReference type="HAMAP-Rule" id="MF_00135"/>
    </source>
</evidence>
<evidence type="ECO:0000259" key="11">
    <source>
        <dbReference type="Pfam" id="PF00697"/>
    </source>
</evidence>
<dbReference type="HAMAP" id="MF_00135">
    <property type="entry name" value="PRAI"/>
    <property type="match status" value="1"/>
</dbReference>